<keyword evidence="3" id="KW-0418">Kinase</keyword>
<keyword evidence="3" id="KW-0808">Transferase</keyword>
<keyword evidence="1" id="KW-0812">Transmembrane</keyword>
<dbReference type="EMBL" id="JAESIY010000002">
    <property type="protein sequence ID" value="MBL3655508.1"/>
    <property type="molecule type" value="Genomic_DNA"/>
</dbReference>
<dbReference type="InterPro" id="IPR010559">
    <property type="entry name" value="Sig_transdc_His_kin_internal"/>
</dbReference>
<feature type="domain" description="Signal transduction histidine kinase internal region" evidence="2">
    <location>
        <begin position="160"/>
        <end position="237"/>
    </location>
</feature>
<sequence length="358" mass="41448">MKKLFIHKALFRILIPPFYGIVVYLMILLINNNVSQISEIFTGQEVYVCIGLTYILSETLRLTVLILNRFHSPEIDSKRIWTQTLLGIVASIIVISISISAYFEFIIKFSIAETQLIIFNCIYAATSLIYNLLFFSNDFLHRQNQNKIKEEQLLTETIEAELSKFQNEVNPDLLYDSLETLITLVHKNADEAEDYIDRLSLVYRYILGYRKKELSTLNEELRAANNIVHLLNFKYNNCITFRSHISASSGAMPMVPGVLPGLVETIIRNSLINAFKPLFIELETEHADGYFILQHKLNEKLLITSTHKSIFKQVQNAYGFYSEKPVVQVKAYDMNYIKIPILEILDEKKQSEYESIDY</sequence>
<keyword evidence="1" id="KW-1133">Transmembrane helix</keyword>
<evidence type="ECO:0000259" key="2">
    <source>
        <dbReference type="Pfam" id="PF06580"/>
    </source>
</evidence>
<name>A0A937JXI3_9BACT</name>
<protein>
    <submittedName>
        <fullName evidence="3">Histidine kinase</fullName>
    </submittedName>
</protein>
<dbReference type="Pfam" id="PF06580">
    <property type="entry name" value="His_kinase"/>
    <property type="match status" value="1"/>
</dbReference>
<evidence type="ECO:0000313" key="3">
    <source>
        <dbReference type="EMBL" id="MBL3655508.1"/>
    </source>
</evidence>
<reference evidence="3" key="1">
    <citation type="submission" date="2021-01" db="EMBL/GenBank/DDBJ databases">
        <title>Fulvivirga kasyanovii gen. nov., sp nov., a novel member of the phylum Bacteroidetes isolated from seawater in a mussel farm.</title>
        <authorList>
            <person name="Zhao L.-H."/>
            <person name="Wang Z.-J."/>
        </authorList>
    </citation>
    <scope>NUCLEOTIDE SEQUENCE</scope>
    <source>
        <strain evidence="3">2943</strain>
    </source>
</reference>
<keyword evidence="1" id="KW-0472">Membrane</keyword>
<organism evidence="3 4">
    <name type="scientific">Fulvivirga sediminis</name>
    <dbReference type="NCBI Taxonomy" id="2803949"/>
    <lineage>
        <taxon>Bacteria</taxon>
        <taxon>Pseudomonadati</taxon>
        <taxon>Bacteroidota</taxon>
        <taxon>Cytophagia</taxon>
        <taxon>Cytophagales</taxon>
        <taxon>Fulvivirgaceae</taxon>
        <taxon>Fulvivirga</taxon>
    </lineage>
</organism>
<feature type="transmembrane region" description="Helical" evidence="1">
    <location>
        <begin position="9"/>
        <end position="30"/>
    </location>
</feature>
<feature type="transmembrane region" description="Helical" evidence="1">
    <location>
        <begin position="115"/>
        <end position="135"/>
    </location>
</feature>
<dbReference type="GO" id="GO:0000155">
    <property type="term" value="F:phosphorelay sensor kinase activity"/>
    <property type="evidence" value="ECO:0007669"/>
    <property type="project" value="InterPro"/>
</dbReference>
<accession>A0A937JXI3</accession>
<dbReference type="InterPro" id="IPR050640">
    <property type="entry name" value="Bact_2-comp_sensor_kinase"/>
</dbReference>
<dbReference type="AlphaFoldDB" id="A0A937JXI3"/>
<gene>
    <name evidence="3" type="ORF">JL102_05155</name>
</gene>
<feature type="transmembrane region" description="Helical" evidence="1">
    <location>
        <begin position="80"/>
        <end position="103"/>
    </location>
</feature>
<dbReference type="PANTHER" id="PTHR34220">
    <property type="entry name" value="SENSOR HISTIDINE KINASE YPDA"/>
    <property type="match status" value="1"/>
</dbReference>
<proteinExistence type="predicted"/>
<comment type="caution">
    <text evidence="3">The sequence shown here is derived from an EMBL/GenBank/DDBJ whole genome shotgun (WGS) entry which is preliminary data.</text>
</comment>
<dbReference type="PANTHER" id="PTHR34220:SF7">
    <property type="entry name" value="SENSOR HISTIDINE KINASE YPDA"/>
    <property type="match status" value="1"/>
</dbReference>
<dbReference type="GO" id="GO:0016020">
    <property type="term" value="C:membrane"/>
    <property type="evidence" value="ECO:0007669"/>
    <property type="project" value="InterPro"/>
</dbReference>
<feature type="transmembrane region" description="Helical" evidence="1">
    <location>
        <begin position="50"/>
        <end position="68"/>
    </location>
</feature>
<evidence type="ECO:0000313" key="4">
    <source>
        <dbReference type="Proteomes" id="UP000659388"/>
    </source>
</evidence>
<evidence type="ECO:0000256" key="1">
    <source>
        <dbReference type="SAM" id="Phobius"/>
    </source>
</evidence>
<dbReference type="RefSeq" id="WP_202243174.1">
    <property type="nucleotide sequence ID" value="NZ_JAESIY010000002.1"/>
</dbReference>
<keyword evidence="4" id="KW-1185">Reference proteome</keyword>
<dbReference type="Proteomes" id="UP000659388">
    <property type="component" value="Unassembled WGS sequence"/>
</dbReference>